<reference evidence="7 8" key="1">
    <citation type="submission" date="2023-11" db="EMBL/GenBank/DDBJ databases">
        <title>An acidophilic fungus is an integral part of prey digestion in a carnivorous sundew plant.</title>
        <authorList>
            <person name="Tsai I.J."/>
        </authorList>
    </citation>
    <scope>NUCLEOTIDE SEQUENCE [LARGE SCALE GENOMIC DNA]</scope>
    <source>
        <strain evidence="7">169a</strain>
    </source>
</reference>
<evidence type="ECO:0000256" key="3">
    <source>
        <dbReference type="ARBA" id="ARBA00023222"/>
    </source>
</evidence>
<dbReference type="PANTHER" id="PTHR21022">
    <property type="entry name" value="PREPHENATE DEHYDRATASE P PROTEIN"/>
    <property type="match status" value="1"/>
</dbReference>
<gene>
    <name evidence="7" type="ORF">R9X50_00352700</name>
</gene>
<dbReference type="GO" id="GO:0005737">
    <property type="term" value="C:cytoplasm"/>
    <property type="evidence" value="ECO:0007669"/>
    <property type="project" value="TreeGrafter"/>
</dbReference>
<dbReference type="Gene3D" id="3.40.190.10">
    <property type="entry name" value="Periplasmic binding protein-like II"/>
    <property type="match status" value="1"/>
</dbReference>
<name>A0AAQ3M495_9PEZI</name>
<proteinExistence type="predicted"/>
<feature type="domain" description="Prephenate dehydratase" evidence="6">
    <location>
        <begin position="6"/>
        <end position="83"/>
    </location>
</feature>
<sequence>MSTQPTIAFLGPEASYTHQATLSLFPGAENILSPQITIEDVFIAVQNDWATYGVVPFENSSNGSVVFTLDLFRDLAGRFEDLV</sequence>
<keyword evidence="8" id="KW-1185">Reference proteome</keyword>
<keyword evidence="2" id="KW-0057">Aromatic amino acid biosynthesis</keyword>
<keyword evidence="3" id="KW-0584">Phenylalanine biosynthesis</keyword>
<dbReference type="AlphaFoldDB" id="A0AAQ3M495"/>
<organism evidence="7 8">
    <name type="scientific">Acrodontium crateriforme</name>
    <dbReference type="NCBI Taxonomy" id="150365"/>
    <lineage>
        <taxon>Eukaryota</taxon>
        <taxon>Fungi</taxon>
        <taxon>Dikarya</taxon>
        <taxon>Ascomycota</taxon>
        <taxon>Pezizomycotina</taxon>
        <taxon>Dothideomycetes</taxon>
        <taxon>Dothideomycetidae</taxon>
        <taxon>Mycosphaerellales</taxon>
        <taxon>Teratosphaeriaceae</taxon>
        <taxon>Acrodontium</taxon>
    </lineage>
</organism>
<accession>A0AAQ3M495</accession>
<evidence type="ECO:0000256" key="2">
    <source>
        <dbReference type="ARBA" id="ARBA00023141"/>
    </source>
</evidence>
<evidence type="ECO:0000259" key="6">
    <source>
        <dbReference type="PROSITE" id="PS51171"/>
    </source>
</evidence>
<dbReference type="PROSITE" id="PS51171">
    <property type="entry name" value="PREPHENATE_DEHYDR_3"/>
    <property type="match status" value="1"/>
</dbReference>
<protein>
    <recommendedName>
        <fullName evidence="6">Prephenate dehydratase domain-containing protein</fullName>
    </recommendedName>
</protein>
<dbReference type="GO" id="GO:0009094">
    <property type="term" value="P:L-phenylalanine biosynthetic process"/>
    <property type="evidence" value="ECO:0007669"/>
    <property type="project" value="UniProtKB-KW"/>
</dbReference>
<dbReference type="InterPro" id="IPR001086">
    <property type="entry name" value="Preph_deHydtase"/>
</dbReference>
<dbReference type="GO" id="GO:0004664">
    <property type="term" value="F:prephenate dehydratase activity"/>
    <property type="evidence" value="ECO:0007669"/>
    <property type="project" value="InterPro"/>
</dbReference>
<evidence type="ECO:0000256" key="5">
    <source>
        <dbReference type="ARBA" id="ARBA00029440"/>
    </source>
</evidence>
<comment type="pathway">
    <text evidence="5">Amino-acid biosynthesis.</text>
</comment>
<keyword evidence="4" id="KW-0456">Lyase</keyword>
<evidence type="ECO:0000256" key="1">
    <source>
        <dbReference type="ARBA" id="ARBA00022605"/>
    </source>
</evidence>
<dbReference type="PANTHER" id="PTHR21022:SF19">
    <property type="entry name" value="PREPHENATE DEHYDRATASE-RELATED"/>
    <property type="match status" value="1"/>
</dbReference>
<evidence type="ECO:0000313" key="8">
    <source>
        <dbReference type="Proteomes" id="UP001303373"/>
    </source>
</evidence>
<dbReference type="SUPFAM" id="SSF53850">
    <property type="entry name" value="Periplasmic binding protein-like II"/>
    <property type="match status" value="1"/>
</dbReference>
<evidence type="ECO:0000313" key="7">
    <source>
        <dbReference type="EMBL" id="WPH00697.1"/>
    </source>
</evidence>
<dbReference type="EMBL" id="CP138584">
    <property type="protein sequence ID" value="WPH00697.1"/>
    <property type="molecule type" value="Genomic_DNA"/>
</dbReference>
<keyword evidence="1" id="KW-0028">Amino-acid biosynthesis</keyword>
<dbReference type="Pfam" id="PF00800">
    <property type="entry name" value="PDT"/>
    <property type="match status" value="1"/>
</dbReference>
<dbReference type="Proteomes" id="UP001303373">
    <property type="component" value="Chromosome 5"/>
</dbReference>
<evidence type="ECO:0000256" key="4">
    <source>
        <dbReference type="ARBA" id="ARBA00023239"/>
    </source>
</evidence>